<protein>
    <submittedName>
        <fullName evidence="1">Uncharacterized protein</fullName>
    </submittedName>
</protein>
<accession>A0A2A6E1C2</accession>
<proteinExistence type="predicted"/>
<sequence length="93" mass="10319">MIDTLSNTIVKLAEAGRTAQQTLSSGANPMVIKEYGSKANLTCDMQFNSQTDISLKFWIVSLQQKFTFDYKQHWGLKVSCTIVPVVTLSDSAQ</sequence>
<dbReference type="EMBL" id="MOXJ01000005">
    <property type="protein sequence ID" value="PDO11118.1"/>
    <property type="molecule type" value="Genomic_DNA"/>
</dbReference>
<gene>
    <name evidence="1" type="ORF">BLM47_03775</name>
</gene>
<comment type="caution">
    <text evidence="1">The sequence shown here is derived from an EMBL/GenBank/DDBJ whole genome shotgun (WGS) entry which is preliminary data.</text>
</comment>
<dbReference type="AlphaFoldDB" id="A0A2A6E1C2"/>
<reference evidence="1 2" key="1">
    <citation type="submission" date="2016-12" db="EMBL/GenBank/DDBJ databases">
        <title>Candidatus Reconcilibacillus cellulovorans genome.</title>
        <authorList>
            <person name="Kolinko S."/>
            <person name="Wu Y.-W."/>
            <person name="Tachea F."/>
            <person name="Denzel E."/>
            <person name="Hiras J."/>
            <person name="Baecker N."/>
            <person name="Chan L.J."/>
            <person name="Eichorst S.A."/>
            <person name="Frey D."/>
            <person name="Adams P.D."/>
            <person name="Pray T."/>
            <person name="Tanjore D."/>
            <person name="Petzold C.J."/>
            <person name="Gladden J.M."/>
            <person name="Simmons B.A."/>
            <person name="Singer S.W."/>
        </authorList>
    </citation>
    <scope>NUCLEOTIDE SEQUENCE [LARGE SCALE GENOMIC DNA]</scope>
    <source>
        <strain evidence="1">JTherm</strain>
    </source>
</reference>
<name>A0A2A6E1C2_9BACL</name>
<organism evidence="1 2">
    <name type="scientific">Candidatus Reconcilbacillus cellulovorans</name>
    <dbReference type="NCBI Taxonomy" id="1906605"/>
    <lineage>
        <taxon>Bacteria</taxon>
        <taxon>Bacillati</taxon>
        <taxon>Bacillota</taxon>
        <taxon>Bacilli</taxon>
        <taxon>Bacillales</taxon>
        <taxon>Paenibacillaceae</taxon>
        <taxon>Candidatus Reconcilbacillus</taxon>
    </lineage>
</organism>
<evidence type="ECO:0000313" key="2">
    <source>
        <dbReference type="Proteomes" id="UP000243688"/>
    </source>
</evidence>
<dbReference type="Proteomes" id="UP000243688">
    <property type="component" value="Unassembled WGS sequence"/>
</dbReference>
<evidence type="ECO:0000313" key="1">
    <source>
        <dbReference type="EMBL" id="PDO11118.1"/>
    </source>
</evidence>